<dbReference type="GO" id="GO:0000030">
    <property type="term" value="F:mannosyltransferase activity"/>
    <property type="evidence" value="ECO:0007669"/>
    <property type="project" value="InterPro"/>
</dbReference>
<keyword evidence="4 12" id="KW-0808">Transferase</keyword>
<feature type="transmembrane region" description="Helical" evidence="9">
    <location>
        <begin position="646"/>
        <end position="664"/>
    </location>
</feature>
<dbReference type="GO" id="GO:0006493">
    <property type="term" value="P:protein O-linked glycosylation"/>
    <property type="evidence" value="ECO:0007669"/>
    <property type="project" value="InterPro"/>
</dbReference>
<feature type="transmembrane region" description="Helical" evidence="9">
    <location>
        <begin position="302"/>
        <end position="319"/>
    </location>
</feature>
<feature type="transmembrane region" description="Helical" evidence="9">
    <location>
        <begin position="531"/>
        <end position="548"/>
    </location>
</feature>
<dbReference type="GO" id="GO:0005886">
    <property type="term" value="C:plasma membrane"/>
    <property type="evidence" value="ECO:0007669"/>
    <property type="project" value="TreeGrafter"/>
</dbReference>
<name>A0A518KE65_9BACT</name>
<dbReference type="Gene3D" id="3.90.550.10">
    <property type="entry name" value="Spore Coat Polysaccharide Biosynthesis Protein SpsA, Chain A"/>
    <property type="match status" value="1"/>
</dbReference>
<dbReference type="GO" id="GO:0009103">
    <property type="term" value="P:lipopolysaccharide biosynthetic process"/>
    <property type="evidence" value="ECO:0007669"/>
    <property type="project" value="UniProtKB-KW"/>
</dbReference>
<accession>A0A518KE65</accession>
<gene>
    <name evidence="12" type="primary">arnT</name>
    <name evidence="12" type="ORF">Spa11_43060</name>
</gene>
<dbReference type="EC" id="2.4.2.43" evidence="12"/>
<dbReference type="GO" id="GO:0103015">
    <property type="term" value="F:4-amino-4-deoxy-L-arabinose transferase activity"/>
    <property type="evidence" value="ECO:0007669"/>
    <property type="project" value="UniProtKB-EC"/>
</dbReference>
<evidence type="ECO:0000256" key="2">
    <source>
        <dbReference type="ARBA" id="ARBA00022475"/>
    </source>
</evidence>
<feature type="transmembrane region" description="Helical" evidence="9">
    <location>
        <begin position="399"/>
        <end position="432"/>
    </location>
</feature>
<evidence type="ECO:0000313" key="12">
    <source>
        <dbReference type="EMBL" id="QDV76081.1"/>
    </source>
</evidence>
<dbReference type="GO" id="GO:0012505">
    <property type="term" value="C:endomembrane system"/>
    <property type="evidence" value="ECO:0007669"/>
    <property type="project" value="UniProtKB-SubCell"/>
</dbReference>
<dbReference type="Proteomes" id="UP000316426">
    <property type="component" value="Chromosome"/>
</dbReference>
<dbReference type="GO" id="GO:0099621">
    <property type="term" value="F:undecaprenyl-phosphate 4-deoxy-4-formamido-L-arabinose transferase activity"/>
    <property type="evidence" value="ECO:0007669"/>
    <property type="project" value="TreeGrafter"/>
</dbReference>
<evidence type="ECO:0000313" key="13">
    <source>
        <dbReference type="Proteomes" id="UP000316426"/>
    </source>
</evidence>
<evidence type="ECO:0000256" key="4">
    <source>
        <dbReference type="ARBA" id="ARBA00022679"/>
    </source>
</evidence>
<dbReference type="KEGG" id="bmei:Spa11_43060"/>
<keyword evidence="3 12" id="KW-0328">Glycosyltransferase</keyword>
<feature type="transmembrane region" description="Helical" evidence="9">
    <location>
        <begin position="244"/>
        <end position="266"/>
    </location>
</feature>
<sequence length="789" mass="86930">MSISLVLPAWNEEAALPRALAEADMALSLVADDYEIIVVDDGSTDATAQLVLQLSETVPNVRLIRHETNVGYGAALRSGFAAATMDLVTFTDADNQFDLRELDRFVLLAQSHPVVCGYRIDRQDTALRKLYSRGYNLVARTLLGMKVRDIDCAFKMFHREVIQQVEITTDGFLVNSEILTRVSQLGCSIVEVGVTHRAREEGTSTVSQWHIPGVLRDLSRFWWNQVQFAGQPHDDGAPTRRAEWAAALLLAVAAAVLFSGLGYPLIDRDETRYAETPREMVVTGNWVLPQLNFRPYYDKPPLMYWATAASYSLLGVSEFAARLPHAASCFGALCLTFFFARRWFGAEAALLSTLVLLLSVGFLGSSRVLLIDGLLMLLMTLALCSGMEAIRSGTFRRGWWLLAAFACGLAFLAKGPVALVLFAPPLLAYAALSQGVSRPRLFDWLLLIAVVAAMATPWFVAVAEQAPSFAYEFFYKHNVTRFGGAFHAQPVWYFLPVLLIAGHPWSFLSISLARYLGSRDAACRRSRPRELGFLVLWAGWCVLFFSLSRCKLPSYVMPAFPALAMMMGQYLHRRVLALPNVDLKWLERIAPWNATLMTAMGGVGFAMFCAIDGSENFTAATGLAVGWSVLGVAVLWFRRSCHSQTVGWGVTLAMASALGVLVTHREIPLYAYQHTLFGPGSTLASAELKSSSTPIVTLSHEWSEAPFYLDRVDIKNTDRNDTLTVAGALETSGRVVLVMRSNDHLSDFTDGLPVETTSRLLGQRGRGLVYELTSVASVAGRPTTPPTQY</sequence>
<dbReference type="PANTHER" id="PTHR48090">
    <property type="entry name" value="UNDECAPRENYL-PHOSPHATE 4-DEOXY-4-FORMAMIDO-L-ARABINOSE TRANSFERASE-RELATED"/>
    <property type="match status" value="1"/>
</dbReference>
<keyword evidence="8 9" id="KW-0472">Membrane</keyword>
<evidence type="ECO:0000259" key="10">
    <source>
        <dbReference type="Pfam" id="PF00535"/>
    </source>
</evidence>
<dbReference type="Pfam" id="PF02366">
    <property type="entry name" value="PMT"/>
    <property type="match status" value="1"/>
</dbReference>
<feature type="transmembrane region" description="Helical" evidence="9">
    <location>
        <begin position="554"/>
        <end position="571"/>
    </location>
</feature>
<reference evidence="12 13" key="1">
    <citation type="submission" date="2019-02" db="EMBL/GenBank/DDBJ databases">
        <title>Deep-cultivation of Planctomycetes and their phenomic and genomic characterization uncovers novel biology.</title>
        <authorList>
            <person name="Wiegand S."/>
            <person name="Jogler M."/>
            <person name="Boedeker C."/>
            <person name="Pinto D."/>
            <person name="Vollmers J."/>
            <person name="Rivas-Marin E."/>
            <person name="Kohn T."/>
            <person name="Peeters S.H."/>
            <person name="Heuer A."/>
            <person name="Rast P."/>
            <person name="Oberbeckmann S."/>
            <person name="Bunk B."/>
            <person name="Jeske O."/>
            <person name="Meyerdierks A."/>
            <person name="Storesund J.E."/>
            <person name="Kallscheuer N."/>
            <person name="Luecker S."/>
            <person name="Lage O.M."/>
            <person name="Pohl T."/>
            <person name="Merkel B.J."/>
            <person name="Hornburger P."/>
            <person name="Mueller R.-W."/>
            <person name="Bruemmer F."/>
            <person name="Labrenz M."/>
            <person name="Spormann A.M."/>
            <person name="Op den Camp H."/>
            <person name="Overmann J."/>
            <person name="Amann R."/>
            <person name="Jetten M.S.M."/>
            <person name="Mascher T."/>
            <person name="Medema M.H."/>
            <person name="Devos D.P."/>
            <person name="Kaster A.-K."/>
            <person name="Ovreas L."/>
            <person name="Rohde M."/>
            <person name="Galperin M.Y."/>
            <person name="Jogler C."/>
        </authorList>
    </citation>
    <scope>NUCLEOTIDE SEQUENCE [LARGE SCALE GENOMIC DNA]</scope>
    <source>
        <strain evidence="12 13">Spa11</strain>
    </source>
</reference>
<dbReference type="AlphaFoldDB" id="A0A518KE65"/>
<dbReference type="InterPro" id="IPR029044">
    <property type="entry name" value="Nucleotide-diphossugar_trans"/>
</dbReference>
<evidence type="ECO:0000256" key="6">
    <source>
        <dbReference type="ARBA" id="ARBA00022985"/>
    </source>
</evidence>
<keyword evidence="5 9" id="KW-0812">Transmembrane</keyword>
<comment type="subcellular location">
    <subcellularLocation>
        <location evidence="1">Endomembrane system</location>
        <topology evidence="1">Multi-pass membrane protein</topology>
    </subcellularLocation>
</comment>
<dbReference type="InterPro" id="IPR050256">
    <property type="entry name" value="Glycosyltransferase_2"/>
</dbReference>
<evidence type="ECO:0000256" key="9">
    <source>
        <dbReference type="SAM" id="Phobius"/>
    </source>
</evidence>
<feature type="domain" description="Glycosyltransferase 2-like" evidence="10">
    <location>
        <begin position="4"/>
        <end position="164"/>
    </location>
</feature>
<keyword evidence="7 9" id="KW-1133">Transmembrane helix</keyword>
<feature type="domain" description="ArnT-like N-terminal" evidence="11">
    <location>
        <begin position="269"/>
        <end position="469"/>
    </location>
</feature>
<dbReference type="Pfam" id="PF00535">
    <property type="entry name" value="Glycos_transf_2"/>
    <property type="match status" value="1"/>
</dbReference>
<dbReference type="InterPro" id="IPR003342">
    <property type="entry name" value="ArnT-like_N"/>
</dbReference>
<feature type="transmembrane region" description="Helical" evidence="9">
    <location>
        <begin position="617"/>
        <end position="637"/>
    </location>
</feature>
<evidence type="ECO:0000256" key="5">
    <source>
        <dbReference type="ARBA" id="ARBA00022692"/>
    </source>
</evidence>
<dbReference type="SUPFAM" id="SSF53448">
    <property type="entry name" value="Nucleotide-diphospho-sugar transferases"/>
    <property type="match status" value="1"/>
</dbReference>
<organism evidence="12 13">
    <name type="scientific">Botrimarina mediterranea</name>
    <dbReference type="NCBI Taxonomy" id="2528022"/>
    <lineage>
        <taxon>Bacteria</taxon>
        <taxon>Pseudomonadati</taxon>
        <taxon>Planctomycetota</taxon>
        <taxon>Planctomycetia</taxon>
        <taxon>Pirellulales</taxon>
        <taxon>Lacipirellulaceae</taxon>
        <taxon>Botrimarina</taxon>
    </lineage>
</organism>
<evidence type="ECO:0000256" key="3">
    <source>
        <dbReference type="ARBA" id="ARBA00022676"/>
    </source>
</evidence>
<evidence type="ECO:0000259" key="11">
    <source>
        <dbReference type="Pfam" id="PF02366"/>
    </source>
</evidence>
<feature type="transmembrane region" description="Helical" evidence="9">
    <location>
        <begin position="592"/>
        <end position="611"/>
    </location>
</feature>
<dbReference type="PANTHER" id="PTHR48090:SF3">
    <property type="entry name" value="UNDECAPRENYL-PHOSPHATE 4-DEOXY-4-FORMAMIDO-L-ARABINOSE TRANSFERASE"/>
    <property type="match status" value="1"/>
</dbReference>
<evidence type="ECO:0000256" key="8">
    <source>
        <dbReference type="ARBA" id="ARBA00023136"/>
    </source>
</evidence>
<feature type="transmembrane region" description="Helical" evidence="9">
    <location>
        <begin position="444"/>
        <end position="463"/>
    </location>
</feature>
<dbReference type="EMBL" id="CP036349">
    <property type="protein sequence ID" value="QDV76081.1"/>
    <property type="molecule type" value="Genomic_DNA"/>
</dbReference>
<keyword evidence="2" id="KW-1003">Cell membrane</keyword>
<proteinExistence type="predicted"/>
<evidence type="ECO:0000256" key="7">
    <source>
        <dbReference type="ARBA" id="ARBA00022989"/>
    </source>
</evidence>
<keyword evidence="13" id="KW-1185">Reference proteome</keyword>
<feature type="transmembrane region" description="Helical" evidence="9">
    <location>
        <begin position="491"/>
        <end position="510"/>
    </location>
</feature>
<keyword evidence="6" id="KW-0448">Lipopolysaccharide biosynthesis</keyword>
<dbReference type="InterPro" id="IPR001173">
    <property type="entry name" value="Glyco_trans_2-like"/>
</dbReference>
<dbReference type="CDD" id="cd04179">
    <property type="entry name" value="DPM_DPG-synthase_like"/>
    <property type="match status" value="1"/>
</dbReference>
<feature type="transmembrane region" description="Helical" evidence="9">
    <location>
        <begin position="356"/>
        <end position="379"/>
    </location>
</feature>
<evidence type="ECO:0000256" key="1">
    <source>
        <dbReference type="ARBA" id="ARBA00004127"/>
    </source>
</evidence>
<protein>
    <submittedName>
        <fullName evidence="12">Undecaprenyl phosphate-alpha-4-amino-4-deoxy-L-arabinose arabinosyl transferase</fullName>
        <ecNumber evidence="12">2.4.2.43</ecNumber>
    </submittedName>
</protein>